<evidence type="ECO:0000313" key="2">
    <source>
        <dbReference type="Proteomes" id="UP000807342"/>
    </source>
</evidence>
<name>A0A9P5WWE2_9AGAR</name>
<dbReference type="OrthoDB" id="2974164at2759"/>
<keyword evidence="2" id="KW-1185">Reference proteome</keyword>
<organism evidence="1 2">
    <name type="scientific">Macrolepiota fuliginosa MF-IS2</name>
    <dbReference type="NCBI Taxonomy" id="1400762"/>
    <lineage>
        <taxon>Eukaryota</taxon>
        <taxon>Fungi</taxon>
        <taxon>Dikarya</taxon>
        <taxon>Basidiomycota</taxon>
        <taxon>Agaricomycotina</taxon>
        <taxon>Agaricomycetes</taxon>
        <taxon>Agaricomycetidae</taxon>
        <taxon>Agaricales</taxon>
        <taxon>Agaricineae</taxon>
        <taxon>Agaricaceae</taxon>
        <taxon>Macrolepiota</taxon>
    </lineage>
</organism>
<dbReference type="EMBL" id="MU154202">
    <property type="protein sequence ID" value="KAF9439472.1"/>
    <property type="molecule type" value="Genomic_DNA"/>
</dbReference>
<evidence type="ECO:0000313" key="1">
    <source>
        <dbReference type="EMBL" id="KAF9439472.1"/>
    </source>
</evidence>
<protein>
    <submittedName>
        <fullName evidence="1">Uncharacterized protein</fullName>
    </submittedName>
</protein>
<accession>A0A9P5WWE2</accession>
<dbReference type="AlphaFoldDB" id="A0A9P5WWE2"/>
<sequence length="218" mass="25008">MFPNPRDPPDEELHAYLLSLAVLPLKVDEKLAQLNDDLKLDIRKTKFFELQWWLGIPSIKKPQLSDQQIEDAVIELIKQDVTQANGPNTVKEKLQDKLIMVPRHVFIGLVDCIQAIMKHHAPDGFDHHFPGHRKQIRHQALMSIGPFREISADGHEKLNRQALQMGDLSLPIYGYKDKWSGYLLKLCVLPDARKASTLGHVYLDLVSEFRGENFHIPL</sequence>
<gene>
    <name evidence="1" type="ORF">P691DRAFT_786519</name>
</gene>
<dbReference type="Proteomes" id="UP000807342">
    <property type="component" value="Unassembled WGS sequence"/>
</dbReference>
<reference evidence="1" key="1">
    <citation type="submission" date="2020-11" db="EMBL/GenBank/DDBJ databases">
        <authorList>
            <consortium name="DOE Joint Genome Institute"/>
            <person name="Ahrendt S."/>
            <person name="Riley R."/>
            <person name="Andreopoulos W."/>
            <person name="Labutti K."/>
            <person name="Pangilinan J."/>
            <person name="Ruiz-Duenas F.J."/>
            <person name="Barrasa J.M."/>
            <person name="Sanchez-Garcia M."/>
            <person name="Camarero S."/>
            <person name="Miyauchi S."/>
            <person name="Serrano A."/>
            <person name="Linde D."/>
            <person name="Babiker R."/>
            <person name="Drula E."/>
            <person name="Ayuso-Fernandez I."/>
            <person name="Pacheco R."/>
            <person name="Padilla G."/>
            <person name="Ferreira P."/>
            <person name="Barriuso J."/>
            <person name="Kellner H."/>
            <person name="Castanera R."/>
            <person name="Alfaro M."/>
            <person name="Ramirez L."/>
            <person name="Pisabarro A.G."/>
            <person name="Kuo A."/>
            <person name="Tritt A."/>
            <person name="Lipzen A."/>
            <person name="He G."/>
            <person name="Yan M."/>
            <person name="Ng V."/>
            <person name="Cullen D."/>
            <person name="Martin F."/>
            <person name="Rosso M.-N."/>
            <person name="Henrissat B."/>
            <person name="Hibbett D."/>
            <person name="Martinez A.T."/>
            <person name="Grigoriev I.V."/>
        </authorList>
    </citation>
    <scope>NUCLEOTIDE SEQUENCE</scope>
    <source>
        <strain evidence="1">MF-IS2</strain>
    </source>
</reference>
<proteinExistence type="predicted"/>
<comment type="caution">
    <text evidence="1">The sequence shown here is derived from an EMBL/GenBank/DDBJ whole genome shotgun (WGS) entry which is preliminary data.</text>
</comment>